<gene>
    <name evidence="1" type="ORF">vBKpMFBKp24_219</name>
</gene>
<reference evidence="1 2" key="1">
    <citation type="submission" date="2020-12" db="EMBL/GenBank/DDBJ databases">
        <title>Genomic characterization of four novel bacteriophages infecting Klebsiella pneumoniae.</title>
        <authorList>
            <person name="Estrada Bonilla B."/>
            <person name="Costa A.R."/>
            <person name="van Rossum T."/>
            <person name="Hagedoorn S."/>
            <person name="Wallinga H."/>
            <person name="Xiao M."/>
            <person name="Song W."/>
            <person name="Haas P.-J."/>
            <person name="Nobrega F.L."/>
            <person name="Brouns S.J.J."/>
        </authorList>
    </citation>
    <scope>NUCLEOTIDE SEQUENCE [LARGE SCALE GENOMIC DNA]</scope>
</reference>
<evidence type="ECO:0000313" key="1">
    <source>
        <dbReference type="EMBL" id="QQV92151.1"/>
    </source>
</evidence>
<organism evidence="1 2">
    <name type="scientific">Klebsiella phage vB_KpM_FBKp24</name>
    <dbReference type="NCBI Taxonomy" id="2801834"/>
    <lineage>
        <taxon>Viruses</taxon>
        <taxon>Duplodnaviria</taxon>
        <taxon>Heunggongvirae</taxon>
        <taxon>Uroviricota</taxon>
        <taxon>Caudoviricetes</taxon>
        <taxon>Chimalliviridae</taxon>
        <taxon>Maaswegvirus</taxon>
        <taxon>Maaswegvirus Kp24</taxon>
    </lineage>
</organism>
<dbReference type="EMBL" id="MW394391">
    <property type="protein sequence ID" value="QQV92151.1"/>
    <property type="molecule type" value="Genomic_DNA"/>
</dbReference>
<name>A0A7U0GBJ4_9CAUD</name>
<evidence type="ECO:0000313" key="2">
    <source>
        <dbReference type="Proteomes" id="UP000596381"/>
    </source>
</evidence>
<proteinExistence type="predicted"/>
<sequence>MEKSTAEKVLELEIEYGKWVSENLFLRDNSIIMFVYSEKMGVKINTPDQEGTTLTQKEMYEAISYHTGRNLKDAHWFIPVSLWWNFFKNRQGDWIVPSSKNGLRIGQGIVGLRIRDGKQINKMYGHEIVSVRVTKSHFIVALSNKKKYNIVTPANFSLLPQSMEEHFFSLFCWHVDEGMEKRFREHS</sequence>
<protein>
    <submittedName>
        <fullName evidence="1">Uncharacterized protein</fullName>
    </submittedName>
</protein>
<dbReference type="Proteomes" id="UP000596381">
    <property type="component" value="Segment"/>
</dbReference>
<accession>A0A7U0GBJ4</accession>
<keyword evidence="2" id="KW-1185">Reference proteome</keyword>